<gene>
    <name evidence="7" type="ORF">niasHS_011967</name>
</gene>
<feature type="transmembrane region" description="Helical" evidence="6">
    <location>
        <begin position="14"/>
        <end position="34"/>
    </location>
</feature>
<dbReference type="GO" id="GO:0016020">
    <property type="term" value="C:membrane"/>
    <property type="evidence" value="ECO:0007669"/>
    <property type="project" value="UniProtKB-SubCell"/>
</dbReference>
<dbReference type="EMBL" id="JBICCN010000351">
    <property type="protein sequence ID" value="KAL3075460.1"/>
    <property type="molecule type" value="Genomic_DNA"/>
</dbReference>
<organism evidence="7 8">
    <name type="scientific">Heterodera schachtii</name>
    <name type="common">Sugarbeet cyst nematode worm</name>
    <name type="synonym">Tylenchus schachtii</name>
    <dbReference type="NCBI Taxonomy" id="97005"/>
    <lineage>
        <taxon>Eukaryota</taxon>
        <taxon>Metazoa</taxon>
        <taxon>Ecdysozoa</taxon>
        <taxon>Nematoda</taxon>
        <taxon>Chromadorea</taxon>
        <taxon>Rhabditida</taxon>
        <taxon>Tylenchina</taxon>
        <taxon>Tylenchomorpha</taxon>
        <taxon>Tylenchoidea</taxon>
        <taxon>Heteroderidae</taxon>
        <taxon>Heteroderinae</taxon>
        <taxon>Heterodera</taxon>
    </lineage>
</organism>
<reference evidence="7 8" key="1">
    <citation type="submission" date="2024-10" db="EMBL/GenBank/DDBJ databases">
        <authorList>
            <person name="Kim D."/>
        </authorList>
    </citation>
    <scope>NUCLEOTIDE SEQUENCE [LARGE SCALE GENOMIC DNA]</scope>
    <source>
        <strain evidence="7">Taebaek</strain>
    </source>
</reference>
<name>A0ABD2ID39_HETSC</name>
<keyword evidence="8" id="KW-1185">Reference proteome</keyword>
<keyword evidence="5 6" id="KW-0472">Membrane</keyword>
<comment type="caution">
    <text evidence="7">The sequence shown here is derived from an EMBL/GenBank/DDBJ whole genome shotgun (WGS) entry which is preliminary data.</text>
</comment>
<dbReference type="Pfam" id="PF02118">
    <property type="entry name" value="Srg"/>
    <property type="match status" value="1"/>
</dbReference>
<evidence type="ECO:0000256" key="2">
    <source>
        <dbReference type="ARBA" id="ARBA00005692"/>
    </source>
</evidence>
<dbReference type="InterPro" id="IPR000609">
    <property type="entry name" value="7TM_GPCR_serpentine_rcpt_Srg"/>
</dbReference>
<keyword evidence="3 6" id="KW-0812">Transmembrane</keyword>
<dbReference type="PANTHER" id="PTHR31552:SF8">
    <property type="entry name" value="SERPENTINE RECEPTOR CLASS GAMMA"/>
    <property type="match status" value="1"/>
</dbReference>
<comment type="subcellular location">
    <subcellularLocation>
        <location evidence="1">Membrane</location>
        <topology evidence="1">Multi-pass membrane protein</topology>
    </subcellularLocation>
</comment>
<dbReference type="Gene3D" id="1.20.1070.10">
    <property type="entry name" value="Rhodopsin 7-helix transmembrane proteins"/>
    <property type="match status" value="1"/>
</dbReference>
<evidence type="ECO:0000313" key="7">
    <source>
        <dbReference type="EMBL" id="KAL3075460.1"/>
    </source>
</evidence>
<feature type="transmembrane region" description="Helical" evidence="6">
    <location>
        <begin position="72"/>
        <end position="97"/>
    </location>
</feature>
<dbReference type="SUPFAM" id="SSF81321">
    <property type="entry name" value="Family A G protein-coupled receptor-like"/>
    <property type="match status" value="1"/>
</dbReference>
<comment type="caution">
    <text evidence="6">Lacks conserved residue(s) required for the propagation of feature annotation.</text>
</comment>
<evidence type="ECO:0000256" key="3">
    <source>
        <dbReference type="ARBA" id="ARBA00022692"/>
    </source>
</evidence>
<evidence type="ECO:0000256" key="5">
    <source>
        <dbReference type="ARBA" id="ARBA00023136"/>
    </source>
</evidence>
<keyword evidence="4 6" id="KW-1133">Transmembrane helix</keyword>
<feature type="transmembrane region" description="Helical" evidence="6">
    <location>
        <begin position="46"/>
        <end position="66"/>
    </location>
</feature>
<evidence type="ECO:0000256" key="4">
    <source>
        <dbReference type="ARBA" id="ARBA00022989"/>
    </source>
</evidence>
<dbReference type="PANTHER" id="PTHR31552">
    <property type="entry name" value="SERPENTINE RECEPTOR CLASS GAMMA"/>
    <property type="match status" value="1"/>
</dbReference>
<dbReference type="AlphaFoldDB" id="A0ABD2ID39"/>
<dbReference type="Proteomes" id="UP001620645">
    <property type="component" value="Unassembled WGS sequence"/>
</dbReference>
<protein>
    <recommendedName>
        <fullName evidence="6">Serpentine receptor class gamma</fullName>
    </recommendedName>
</protein>
<evidence type="ECO:0000313" key="8">
    <source>
        <dbReference type="Proteomes" id="UP001620645"/>
    </source>
</evidence>
<proteinExistence type="inferred from homology"/>
<evidence type="ECO:0000256" key="1">
    <source>
        <dbReference type="ARBA" id="ARBA00004141"/>
    </source>
</evidence>
<comment type="similarity">
    <text evidence="2 6">Belongs to the nematode receptor-like protein srg family.</text>
</comment>
<sequence>MGILEWSVSARDSFLYLAFCLSIPSAVLYLAEIVTILRHKQFHKSFYALFIIRAVPDLLCLCNSFYAFRLPILFGSVLFSVYSLFPNWMIGGLAFFLTGYTFQANNLATAFILLNRLTAIAWPFKHEQFWRKFRPVVHYPWIMDTSTVLASRLPYPTDSLRYSLQ</sequence>
<accession>A0ABD2ID39</accession>
<evidence type="ECO:0000256" key="6">
    <source>
        <dbReference type="RuleBase" id="RU280813"/>
    </source>
</evidence>
<dbReference type="GO" id="GO:0007606">
    <property type="term" value="P:sensory perception of chemical stimulus"/>
    <property type="evidence" value="ECO:0007669"/>
    <property type="project" value="UniProtKB-UniRule"/>
</dbReference>